<evidence type="ECO:0000313" key="1">
    <source>
        <dbReference type="EMBL" id="MBD7967768.1"/>
    </source>
</evidence>
<proteinExistence type="predicted"/>
<accession>A0ABR8SWS7</accession>
<dbReference type="EMBL" id="JACSQL010000002">
    <property type="protein sequence ID" value="MBD7967768.1"/>
    <property type="molecule type" value="Genomic_DNA"/>
</dbReference>
<organism evidence="1 2">
    <name type="scientific">Paenibacillus gallinarum</name>
    <dbReference type="NCBI Taxonomy" id="2762232"/>
    <lineage>
        <taxon>Bacteria</taxon>
        <taxon>Bacillati</taxon>
        <taxon>Bacillota</taxon>
        <taxon>Bacilli</taxon>
        <taxon>Bacillales</taxon>
        <taxon>Paenibacillaceae</taxon>
        <taxon>Paenibacillus</taxon>
    </lineage>
</organism>
<evidence type="ECO:0008006" key="3">
    <source>
        <dbReference type="Google" id="ProtNLM"/>
    </source>
</evidence>
<reference evidence="1 2" key="1">
    <citation type="submission" date="2020-08" db="EMBL/GenBank/DDBJ databases">
        <title>A Genomic Blueprint of the Chicken Gut Microbiome.</title>
        <authorList>
            <person name="Gilroy R."/>
            <person name="Ravi A."/>
            <person name="Getino M."/>
            <person name="Pursley I."/>
            <person name="Horton D.L."/>
            <person name="Alikhan N.-F."/>
            <person name="Baker D."/>
            <person name="Gharbi K."/>
            <person name="Hall N."/>
            <person name="Watson M."/>
            <person name="Adriaenssens E.M."/>
            <person name="Foster-Nyarko E."/>
            <person name="Jarju S."/>
            <person name="Secka A."/>
            <person name="Antonio M."/>
            <person name="Oren A."/>
            <person name="Chaudhuri R."/>
            <person name="La Ragione R.M."/>
            <person name="Hildebrand F."/>
            <person name="Pallen M.J."/>
        </authorList>
    </citation>
    <scope>NUCLEOTIDE SEQUENCE [LARGE SCALE GENOMIC DNA]</scope>
    <source>
        <strain evidence="1 2">Sa2BVA9</strain>
    </source>
</reference>
<evidence type="ECO:0000313" key="2">
    <source>
        <dbReference type="Proteomes" id="UP000608071"/>
    </source>
</evidence>
<dbReference type="Proteomes" id="UP000608071">
    <property type="component" value="Unassembled WGS sequence"/>
</dbReference>
<sequence>MSNNIRVVKLPVNLDKPRNLIYDLNAMIELEEKYGTQRKAIEAITSKKLKAIRTWLWAGLVHEDEFLTEKQVGSMLSGADPEVLLDMVNKIMEALSVNLPDPKN</sequence>
<gene>
    <name evidence="1" type="ORF">H9647_06820</name>
</gene>
<comment type="caution">
    <text evidence="1">The sequence shown here is derived from an EMBL/GenBank/DDBJ whole genome shotgun (WGS) entry which is preliminary data.</text>
</comment>
<keyword evidence="2" id="KW-1185">Reference proteome</keyword>
<name>A0ABR8SWS7_9BACL</name>
<protein>
    <recommendedName>
        <fullName evidence="3">Phage protein</fullName>
    </recommendedName>
</protein>
<dbReference type="RefSeq" id="WP_191799008.1">
    <property type="nucleotide sequence ID" value="NZ_JACSQL010000002.1"/>
</dbReference>